<dbReference type="SUPFAM" id="SSF57850">
    <property type="entry name" value="RING/U-box"/>
    <property type="match status" value="1"/>
</dbReference>
<dbReference type="Proteomes" id="UP001634007">
    <property type="component" value="Unassembled WGS sequence"/>
</dbReference>
<keyword evidence="6" id="KW-0862">Zinc</keyword>
<dbReference type="Pfam" id="PF13639">
    <property type="entry name" value="zf-RING_2"/>
    <property type="match status" value="1"/>
</dbReference>
<evidence type="ECO:0000256" key="2">
    <source>
        <dbReference type="ARBA" id="ARBA00012483"/>
    </source>
</evidence>
<dbReference type="PROSITE" id="PS00518">
    <property type="entry name" value="ZF_RING_1"/>
    <property type="match status" value="1"/>
</dbReference>
<dbReference type="Gene3D" id="3.30.40.10">
    <property type="entry name" value="Zinc/RING finger domain, C3HC4 (zinc finger)"/>
    <property type="match status" value="1"/>
</dbReference>
<feature type="region of interest" description="Disordered" evidence="10">
    <location>
        <begin position="1"/>
        <end position="34"/>
    </location>
</feature>
<evidence type="ECO:0000256" key="6">
    <source>
        <dbReference type="ARBA" id="ARBA00022833"/>
    </source>
</evidence>
<keyword evidence="3" id="KW-0808">Transferase</keyword>
<evidence type="ECO:0000256" key="7">
    <source>
        <dbReference type="ARBA" id="ARBA00023015"/>
    </source>
</evidence>
<evidence type="ECO:0000313" key="13">
    <source>
        <dbReference type="Proteomes" id="UP001634007"/>
    </source>
</evidence>
<organism evidence="12 13">
    <name type="scientific">Eucalyptus globulus</name>
    <name type="common">Tasmanian blue gum</name>
    <dbReference type="NCBI Taxonomy" id="34317"/>
    <lineage>
        <taxon>Eukaryota</taxon>
        <taxon>Viridiplantae</taxon>
        <taxon>Streptophyta</taxon>
        <taxon>Embryophyta</taxon>
        <taxon>Tracheophyta</taxon>
        <taxon>Spermatophyta</taxon>
        <taxon>Magnoliopsida</taxon>
        <taxon>eudicotyledons</taxon>
        <taxon>Gunneridae</taxon>
        <taxon>Pentapetalae</taxon>
        <taxon>rosids</taxon>
        <taxon>malvids</taxon>
        <taxon>Myrtales</taxon>
        <taxon>Myrtaceae</taxon>
        <taxon>Myrtoideae</taxon>
        <taxon>Eucalypteae</taxon>
        <taxon>Eucalyptus</taxon>
    </lineage>
</organism>
<dbReference type="InterPro" id="IPR001841">
    <property type="entry name" value="Znf_RING"/>
</dbReference>
<dbReference type="EC" id="2.3.2.27" evidence="2"/>
<name>A0ABD3LC45_EUCGL</name>
<evidence type="ECO:0000256" key="10">
    <source>
        <dbReference type="SAM" id="MobiDB-lite"/>
    </source>
</evidence>
<dbReference type="GO" id="GO:0061630">
    <property type="term" value="F:ubiquitin protein ligase activity"/>
    <property type="evidence" value="ECO:0007669"/>
    <property type="project" value="UniProtKB-EC"/>
</dbReference>
<keyword evidence="4" id="KW-0479">Metal-binding</keyword>
<dbReference type="GO" id="GO:0008270">
    <property type="term" value="F:zinc ion binding"/>
    <property type="evidence" value="ECO:0007669"/>
    <property type="project" value="UniProtKB-KW"/>
</dbReference>
<keyword evidence="5 9" id="KW-0863">Zinc-finger</keyword>
<dbReference type="SMART" id="SM00184">
    <property type="entry name" value="RING"/>
    <property type="match status" value="1"/>
</dbReference>
<dbReference type="EMBL" id="JBJKBG010000002">
    <property type="protein sequence ID" value="KAL3749373.1"/>
    <property type="molecule type" value="Genomic_DNA"/>
</dbReference>
<dbReference type="PANTHER" id="PTHR46077:SF1">
    <property type="entry name" value="TOP1 BINDING ARGININE_SERINE RICH PROTEIN, E3 UBIQUITIN LIGASE"/>
    <property type="match status" value="1"/>
</dbReference>
<dbReference type="PROSITE" id="PS50089">
    <property type="entry name" value="ZF_RING_2"/>
    <property type="match status" value="1"/>
</dbReference>
<keyword evidence="7" id="KW-0805">Transcription regulation</keyword>
<keyword evidence="8" id="KW-0804">Transcription</keyword>
<proteinExistence type="predicted"/>
<evidence type="ECO:0000256" key="3">
    <source>
        <dbReference type="ARBA" id="ARBA00022679"/>
    </source>
</evidence>
<protein>
    <recommendedName>
        <fullName evidence="2">RING-type E3 ubiquitin transferase</fullName>
        <ecNumber evidence="2">2.3.2.27</ecNumber>
    </recommendedName>
</protein>
<accession>A0ABD3LC45</accession>
<dbReference type="PANTHER" id="PTHR46077">
    <property type="entry name" value="E3 UBIQUITIN-PROTEIN LIGASE TOPORS"/>
    <property type="match status" value="1"/>
</dbReference>
<dbReference type="InterPro" id="IPR017907">
    <property type="entry name" value="Znf_RING_CS"/>
</dbReference>
<evidence type="ECO:0000256" key="4">
    <source>
        <dbReference type="ARBA" id="ARBA00022723"/>
    </source>
</evidence>
<evidence type="ECO:0000256" key="8">
    <source>
        <dbReference type="ARBA" id="ARBA00023163"/>
    </source>
</evidence>
<reference evidence="12 13" key="1">
    <citation type="submission" date="2024-11" db="EMBL/GenBank/DDBJ databases">
        <title>Chromosome-level genome assembly of Eucalyptus globulus Labill. provides insights into its genome evolution.</title>
        <authorList>
            <person name="Li X."/>
        </authorList>
    </citation>
    <scope>NUCLEOTIDE SEQUENCE [LARGE SCALE GENOMIC DNA]</scope>
    <source>
        <strain evidence="12">CL2024</strain>
        <tissue evidence="12">Fresh tender leaves</tissue>
    </source>
</reference>
<sequence length="301" mass="34321">MESTSSPSSSSSSSCPSRKRAFSPSHRRREKFLSRAIPPPVRGQSCPICLETIEDGRRGAAAVLPTCLHAYCLDCIRRWSRLRRRCPLCNAGFGSWFRHTGLRREGFLEERLPPADGDGEARRRAGSAPLVRRRTIRISRDELNGSTQRTRPDPWRRSFGRPGSVPADVVAARKLQWRASIYNRLLQAVPSSRNSQGLPRGSGWKERILRRIEPWTRRELEAILGDPDPSVIVHVVTSVFISTFEKKQNVPHGQLGEDVVASLWPFLHDRTHMFWHELRCFAESSLSLETYDAVVEYRKLQ</sequence>
<comment type="caution">
    <text evidence="12">The sequence shown here is derived from an EMBL/GenBank/DDBJ whole genome shotgun (WGS) entry which is preliminary data.</text>
</comment>
<feature type="compositionally biased region" description="Low complexity" evidence="10">
    <location>
        <begin position="1"/>
        <end position="16"/>
    </location>
</feature>
<gene>
    <name evidence="12" type="ORF">ACJRO7_010478</name>
</gene>
<evidence type="ECO:0000256" key="1">
    <source>
        <dbReference type="ARBA" id="ARBA00000900"/>
    </source>
</evidence>
<feature type="domain" description="RING-type" evidence="11">
    <location>
        <begin position="46"/>
        <end position="90"/>
    </location>
</feature>
<evidence type="ECO:0000256" key="5">
    <source>
        <dbReference type="ARBA" id="ARBA00022771"/>
    </source>
</evidence>
<evidence type="ECO:0000313" key="12">
    <source>
        <dbReference type="EMBL" id="KAL3749373.1"/>
    </source>
</evidence>
<feature type="compositionally biased region" description="Basic residues" evidence="10">
    <location>
        <begin position="17"/>
        <end position="30"/>
    </location>
</feature>
<evidence type="ECO:0000259" key="11">
    <source>
        <dbReference type="PROSITE" id="PS50089"/>
    </source>
</evidence>
<evidence type="ECO:0000256" key="9">
    <source>
        <dbReference type="PROSITE-ProRule" id="PRU00175"/>
    </source>
</evidence>
<dbReference type="InterPro" id="IPR013083">
    <property type="entry name" value="Znf_RING/FYVE/PHD"/>
</dbReference>
<dbReference type="AlphaFoldDB" id="A0ABD3LC45"/>
<comment type="catalytic activity">
    <reaction evidence="1">
        <text>S-ubiquitinyl-[E2 ubiquitin-conjugating enzyme]-L-cysteine + [acceptor protein]-L-lysine = [E2 ubiquitin-conjugating enzyme]-L-cysteine + N(6)-ubiquitinyl-[acceptor protein]-L-lysine.</text>
        <dbReference type="EC" id="2.3.2.27"/>
    </reaction>
</comment>
<keyword evidence="13" id="KW-1185">Reference proteome</keyword>